<dbReference type="EMBL" id="OC879200">
    <property type="protein sequence ID" value="CAD7641055.1"/>
    <property type="molecule type" value="Genomic_DNA"/>
</dbReference>
<dbReference type="Proteomes" id="UP000759131">
    <property type="component" value="Unassembled WGS sequence"/>
</dbReference>
<dbReference type="SUPFAM" id="SSF81321">
    <property type="entry name" value="Family A G protein-coupled receptor-like"/>
    <property type="match status" value="1"/>
</dbReference>
<evidence type="ECO:0000256" key="5">
    <source>
        <dbReference type="ARBA" id="ARBA00023040"/>
    </source>
</evidence>
<dbReference type="PROSITE" id="PS50262">
    <property type="entry name" value="G_PROTEIN_RECEP_F1_2"/>
    <property type="match status" value="1"/>
</dbReference>
<accession>A0A7R9LHK7</accession>
<sequence length="252" mass="29347">MAERMKPWIPIVCIWLLATICVLPTMVSMRIMTYFSPNHLIHCRIAFPSTYFSKGPFRKFRAAFVMITQYAIPLIIAIILYAFCIIKIISRKRLGAVTDQQSREFCRSKRRTIQMLTIALLAFAIAWLPVHLIHMIDFYITPLLPNDCNFSPYYLFVYWLAVSSVCFNPFIYCYLNNDFRSAAKSVLMCRFGRREVAGSRVLLQSKSSRQNSNTSSSIFYVNVNEWMITMIMYYLDKSVSSLTSVMPYLSER</sequence>
<keyword evidence="3 9" id="KW-0812">Transmembrane</keyword>
<keyword evidence="5" id="KW-0297">G-protein coupled receptor</keyword>
<dbReference type="PANTHER" id="PTHR45695">
    <property type="entry name" value="LEUCOKININ RECEPTOR-RELATED"/>
    <property type="match status" value="1"/>
</dbReference>
<keyword evidence="7" id="KW-0675">Receptor</keyword>
<dbReference type="PANTHER" id="PTHR45695:SF9">
    <property type="entry name" value="LEUCOKININ RECEPTOR"/>
    <property type="match status" value="1"/>
</dbReference>
<dbReference type="InterPro" id="IPR000276">
    <property type="entry name" value="GPCR_Rhodpsn"/>
</dbReference>
<dbReference type="GO" id="GO:0004930">
    <property type="term" value="F:G protein-coupled receptor activity"/>
    <property type="evidence" value="ECO:0007669"/>
    <property type="project" value="UniProtKB-KW"/>
</dbReference>
<evidence type="ECO:0000256" key="2">
    <source>
        <dbReference type="ARBA" id="ARBA00010663"/>
    </source>
</evidence>
<feature type="domain" description="G-protein coupled receptors family 1 profile" evidence="10">
    <location>
        <begin position="1"/>
        <end position="172"/>
    </location>
</feature>
<dbReference type="OrthoDB" id="5987909at2759"/>
<dbReference type="Pfam" id="PF00001">
    <property type="entry name" value="7tm_1"/>
    <property type="match status" value="1"/>
</dbReference>
<proteinExistence type="inferred from homology"/>
<feature type="transmembrane region" description="Helical" evidence="9">
    <location>
        <begin position="113"/>
        <end position="133"/>
    </location>
</feature>
<evidence type="ECO:0000259" key="10">
    <source>
        <dbReference type="PROSITE" id="PS50262"/>
    </source>
</evidence>
<evidence type="ECO:0000256" key="9">
    <source>
        <dbReference type="SAM" id="Phobius"/>
    </source>
</evidence>
<evidence type="ECO:0000313" key="11">
    <source>
        <dbReference type="EMBL" id="CAD7641055.1"/>
    </source>
</evidence>
<feature type="transmembrane region" description="Helical" evidence="9">
    <location>
        <begin position="153"/>
        <end position="175"/>
    </location>
</feature>
<dbReference type="PRINTS" id="PR00237">
    <property type="entry name" value="GPCRRHODOPSN"/>
</dbReference>
<gene>
    <name evidence="11" type="ORF">OSB1V03_LOCUS18487</name>
</gene>
<feature type="non-terminal residue" evidence="11">
    <location>
        <position position="1"/>
    </location>
</feature>
<name>A0A7R9LHK7_9ACAR</name>
<evidence type="ECO:0000313" key="12">
    <source>
        <dbReference type="Proteomes" id="UP000759131"/>
    </source>
</evidence>
<keyword evidence="4 9" id="KW-1133">Transmembrane helix</keyword>
<comment type="similarity">
    <text evidence="2">Belongs to the G-protein coupled receptor 1 family.</text>
</comment>
<dbReference type="EMBL" id="CAJPIZ010024625">
    <property type="protein sequence ID" value="CAG2118536.1"/>
    <property type="molecule type" value="Genomic_DNA"/>
</dbReference>
<keyword evidence="12" id="KW-1185">Reference proteome</keyword>
<evidence type="ECO:0000256" key="6">
    <source>
        <dbReference type="ARBA" id="ARBA00023136"/>
    </source>
</evidence>
<protein>
    <recommendedName>
        <fullName evidence="10">G-protein coupled receptors family 1 profile domain-containing protein</fullName>
    </recommendedName>
</protein>
<evidence type="ECO:0000256" key="1">
    <source>
        <dbReference type="ARBA" id="ARBA00004141"/>
    </source>
</evidence>
<dbReference type="Gene3D" id="1.20.1070.10">
    <property type="entry name" value="Rhodopsin 7-helix transmembrane proteins"/>
    <property type="match status" value="1"/>
</dbReference>
<evidence type="ECO:0000256" key="3">
    <source>
        <dbReference type="ARBA" id="ARBA00022692"/>
    </source>
</evidence>
<organism evidence="11">
    <name type="scientific">Medioppia subpectinata</name>
    <dbReference type="NCBI Taxonomy" id="1979941"/>
    <lineage>
        <taxon>Eukaryota</taxon>
        <taxon>Metazoa</taxon>
        <taxon>Ecdysozoa</taxon>
        <taxon>Arthropoda</taxon>
        <taxon>Chelicerata</taxon>
        <taxon>Arachnida</taxon>
        <taxon>Acari</taxon>
        <taxon>Acariformes</taxon>
        <taxon>Sarcoptiformes</taxon>
        <taxon>Oribatida</taxon>
        <taxon>Brachypylina</taxon>
        <taxon>Oppioidea</taxon>
        <taxon>Oppiidae</taxon>
        <taxon>Medioppia</taxon>
    </lineage>
</organism>
<evidence type="ECO:0000256" key="7">
    <source>
        <dbReference type="ARBA" id="ARBA00023170"/>
    </source>
</evidence>
<keyword evidence="6 9" id="KW-0472">Membrane</keyword>
<feature type="transmembrane region" description="Helical" evidence="9">
    <location>
        <begin position="62"/>
        <end position="84"/>
    </location>
</feature>
<feature type="transmembrane region" description="Helical" evidence="9">
    <location>
        <begin position="7"/>
        <end position="27"/>
    </location>
</feature>
<dbReference type="AlphaFoldDB" id="A0A7R9LHK7"/>
<reference evidence="11" key="1">
    <citation type="submission" date="2020-11" db="EMBL/GenBank/DDBJ databases">
        <authorList>
            <person name="Tran Van P."/>
        </authorList>
    </citation>
    <scope>NUCLEOTIDE SEQUENCE</scope>
</reference>
<evidence type="ECO:0000256" key="8">
    <source>
        <dbReference type="ARBA" id="ARBA00023224"/>
    </source>
</evidence>
<evidence type="ECO:0000256" key="4">
    <source>
        <dbReference type="ARBA" id="ARBA00022989"/>
    </source>
</evidence>
<comment type="subcellular location">
    <subcellularLocation>
        <location evidence="1">Membrane</location>
        <topology evidence="1">Multi-pass membrane protein</topology>
    </subcellularLocation>
</comment>
<dbReference type="InterPro" id="IPR017452">
    <property type="entry name" value="GPCR_Rhodpsn_7TM"/>
</dbReference>
<dbReference type="GO" id="GO:0005886">
    <property type="term" value="C:plasma membrane"/>
    <property type="evidence" value="ECO:0007669"/>
    <property type="project" value="TreeGrafter"/>
</dbReference>
<keyword evidence="8" id="KW-0807">Transducer</keyword>